<dbReference type="RefSeq" id="WP_084811811.1">
    <property type="nucleotide sequence ID" value="NZ_FNLM01000034.1"/>
</dbReference>
<name>A0A1H2JLN8_9ACTN</name>
<evidence type="ECO:0000313" key="1">
    <source>
        <dbReference type="EMBL" id="SDU57370.1"/>
    </source>
</evidence>
<gene>
    <name evidence="1" type="ORF">SAMN04488548_1342272</name>
</gene>
<protein>
    <submittedName>
        <fullName evidence="1">Uncharacterized protein</fullName>
    </submittedName>
</protein>
<proteinExistence type="predicted"/>
<sequence>MTSSAGDEWSAAYPRMRLYGFAFDGTGYVAEIIEHDGYDVETAIEDGDYHFTDTGKLFSLAVTGEHGTSEPTWLLGGDYRVRPTSRAEHRRRRDMQQRYLMSRSRLGEPIVLPDGLRVVRMFPEWGGAGPLWESFTDNYPADPSKLGISVTLADELESWNDHWNARDPEDDLPDAREWLATGRHLYHRVQDELDGVAEVVPEFDAGDPL</sequence>
<dbReference type="Proteomes" id="UP000183180">
    <property type="component" value="Unassembled WGS sequence"/>
</dbReference>
<reference evidence="1 2" key="1">
    <citation type="submission" date="2016-10" db="EMBL/GenBank/DDBJ databases">
        <authorList>
            <person name="de Groot N.N."/>
        </authorList>
    </citation>
    <scope>NUCLEOTIDE SEQUENCE [LARGE SCALE GENOMIC DNA]</scope>
    <source>
        <strain evidence="1 2">DSM 44215</strain>
    </source>
</reference>
<dbReference type="OrthoDB" id="4381340at2"/>
<dbReference type="EMBL" id="FNLM01000034">
    <property type="protein sequence ID" value="SDU57370.1"/>
    <property type="molecule type" value="Genomic_DNA"/>
</dbReference>
<accession>A0A1H2JLN8</accession>
<organism evidence="1 2">
    <name type="scientific">Gordonia westfalica</name>
    <dbReference type="NCBI Taxonomy" id="158898"/>
    <lineage>
        <taxon>Bacteria</taxon>
        <taxon>Bacillati</taxon>
        <taxon>Actinomycetota</taxon>
        <taxon>Actinomycetes</taxon>
        <taxon>Mycobacteriales</taxon>
        <taxon>Gordoniaceae</taxon>
        <taxon>Gordonia</taxon>
    </lineage>
</organism>
<dbReference type="STRING" id="158898.SAMN04488548_1342272"/>
<dbReference type="AlphaFoldDB" id="A0A1H2JLN8"/>
<evidence type="ECO:0000313" key="2">
    <source>
        <dbReference type="Proteomes" id="UP000183180"/>
    </source>
</evidence>